<keyword evidence="6" id="KW-1133">Transmembrane helix</keyword>
<feature type="domain" description="Methyl-accepting transducer" evidence="7">
    <location>
        <begin position="408"/>
        <end position="644"/>
    </location>
</feature>
<keyword evidence="3 5" id="KW-0807">Transducer</keyword>
<evidence type="ECO:0000259" key="7">
    <source>
        <dbReference type="PROSITE" id="PS50111"/>
    </source>
</evidence>
<keyword evidence="2" id="KW-1003">Cell membrane</keyword>
<keyword evidence="6" id="KW-0472">Membrane</keyword>
<keyword evidence="6" id="KW-0812">Transmembrane</keyword>
<evidence type="ECO:0000256" key="5">
    <source>
        <dbReference type="PROSITE-ProRule" id="PRU00284"/>
    </source>
</evidence>
<evidence type="ECO:0000256" key="4">
    <source>
        <dbReference type="ARBA" id="ARBA00029447"/>
    </source>
</evidence>
<dbReference type="InterPro" id="IPR000727">
    <property type="entry name" value="T_SNARE_dom"/>
</dbReference>
<feature type="domain" description="T-SNARE coiled-coil homology" evidence="8">
    <location>
        <begin position="560"/>
        <end position="622"/>
    </location>
</feature>
<comment type="similarity">
    <text evidence="4">Belongs to the methyl-accepting chemotaxis (MCP) protein family.</text>
</comment>
<comment type="subcellular location">
    <subcellularLocation>
        <location evidence="1">Cell inner membrane</location>
        <topology evidence="1">Multi-pass membrane protein</topology>
    </subcellularLocation>
</comment>
<feature type="domain" description="HAMP" evidence="9">
    <location>
        <begin position="315"/>
        <end position="368"/>
    </location>
</feature>
<keyword evidence="11" id="KW-1185">Reference proteome</keyword>
<dbReference type="Pfam" id="PF00015">
    <property type="entry name" value="MCPsignal"/>
    <property type="match status" value="1"/>
</dbReference>
<dbReference type="Pfam" id="PF00672">
    <property type="entry name" value="HAMP"/>
    <property type="match status" value="1"/>
</dbReference>
<dbReference type="InterPro" id="IPR004090">
    <property type="entry name" value="Chemotax_Me-accpt_rcpt"/>
</dbReference>
<dbReference type="Gene3D" id="1.10.287.950">
    <property type="entry name" value="Methyl-accepting chemotaxis protein"/>
    <property type="match status" value="1"/>
</dbReference>
<evidence type="ECO:0000256" key="2">
    <source>
        <dbReference type="ARBA" id="ARBA00022519"/>
    </source>
</evidence>
<dbReference type="SMART" id="SM00283">
    <property type="entry name" value="MA"/>
    <property type="match status" value="1"/>
</dbReference>
<dbReference type="SMART" id="SM00304">
    <property type="entry name" value="HAMP"/>
    <property type="match status" value="1"/>
</dbReference>
<dbReference type="PROSITE" id="PS50885">
    <property type="entry name" value="HAMP"/>
    <property type="match status" value="1"/>
</dbReference>
<dbReference type="PROSITE" id="PS50192">
    <property type="entry name" value="T_SNARE"/>
    <property type="match status" value="1"/>
</dbReference>
<evidence type="ECO:0000256" key="3">
    <source>
        <dbReference type="ARBA" id="ARBA00023224"/>
    </source>
</evidence>
<dbReference type="SUPFAM" id="SSF58104">
    <property type="entry name" value="Methyl-accepting chemotaxis protein (MCP) signaling domain"/>
    <property type="match status" value="1"/>
</dbReference>
<keyword evidence="2" id="KW-0997">Cell inner membrane</keyword>
<comment type="caution">
    <text evidence="10">The sequence shown here is derived from an EMBL/GenBank/DDBJ whole genome shotgun (WGS) entry which is preliminary data.</text>
</comment>
<dbReference type="CDD" id="cd06225">
    <property type="entry name" value="HAMP"/>
    <property type="match status" value="1"/>
</dbReference>
<feature type="transmembrane region" description="Helical" evidence="6">
    <location>
        <begin position="291"/>
        <end position="311"/>
    </location>
</feature>
<dbReference type="InterPro" id="IPR004089">
    <property type="entry name" value="MCPsignal_dom"/>
</dbReference>
<reference evidence="10" key="2">
    <citation type="submission" date="2021-08" db="EMBL/GenBank/DDBJ databases">
        <authorList>
            <person name="Tani A."/>
            <person name="Ola A."/>
            <person name="Ogura Y."/>
            <person name="Katsura K."/>
            <person name="Hayashi T."/>
        </authorList>
    </citation>
    <scope>NUCLEOTIDE SEQUENCE</scope>
    <source>
        <strain evidence="10">DSM 17168</strain>
    </source>
</reference>
<reference evidence="10" key="1">
    <citation type="journal article" date="2021" name="Front. Microbiol.">
        <title>Comprehensive Comparative Genomics and Phenotyping of Methylobacterium Species.</title>
        <authorList>
            <person name="Alessa O."/>
            <person name="Ogura Y."/>
            <person name="Fujitani Y."/>
            <person name="Takami H."/>
            <person name="Hayashi T."/>
            <person name="Sahin N."/>
            <person name="Tani A."/>
        </authorList>
    </citation>
    <scope>NUCLEOTIDE SEQUENCE</scope>
    <source>
        <strain evidence="10">DSM 17168</strain>
    </source>
</reference>
<dbReference type="InterPro" id="IPR003660">
    <property type="entry name" value="HAMP_dom"/>
</dbReference>
<dbReference type="EMBL" id="BPQQ01000031">
    <property type="protein sequence ID" value="GJE00800.1"/>
    <property type="molecule type" value="Genomic_DNA"/>
</dbReference>
<dbReference type="Proteomes" id="UP001055153">
    <property type="component" value="Unassembled WGS sequence"/>
</dbReference>
<gene>
    <name evidence="10" type="ORF">GMJLKIPL_2727</name>
</gene>
<protein>
    <recommendedName>
        <fullName evidence="12">Methyl-accepting chemotaxis protein 4</fullName>
    </recommendedName>
</protein>
<accession>A0ABQ4SG73</accession>
<organism evidence="10 11">
    <name type="scientific">Methylobacterium isbiliense</name>
    <dbReference type="NCBI Taxonomy" id="315478"/>
    <lineage>
        <taxon>Bacteria</taxon>
        <taxon>Pseudomonadati</taxon>
        <taxon>Pseudomonadota</taxon>
        <taxon>Alphaproteobacteria</taxon>
        <taxon>Hyphomicrobiales</taxon>
        <taxon>Methylobacteriaceae</taxon>
        <taxon>Methylobacterium</taxon>
    </lineage>
</organism>
<dbReference type="RefSeq" id="WP_238235660.1">
    <property type="nucleotide sequence ID" value="NZ_BPQQ01000031.1"/>
</dbReference>
<evidence type="ECO:0000256" key="6">
    <source>
        <dbReference type="SAM" id="Phobius"/>
    </source>
</evidence>
<evidence type="ECO:0008006" key="12">
    <source>
        <dbReference type="Google" id="ProtNLM"/>
    </source>
</evidence>
<proteinExistence type="inferred from homology"/>
<dbReference type="Gene3D" id="6.10.340.10">
    <property type="match status" value="1"/>
</dbReference>
<evidence type="ECO:0000259" key="9">
    <source>
        <dbReference type="PROSITE" id="PS50885"/>
    </source>
</evidence>
<dbReference type="PANTHER" id="PTHR32089:SF112">
    <property type="entry name" value="LYSOZYME-LIKE PROTEIN-RELATED"/>
    <property type="match status" value="1"/>
</dbReference>
<sequence length="664" mass="68357">MLLHLRPDRLTVSQRILAGFGVVLLLLCVSALATFRGVSALTAGVAEAGARVQAAESASTFELMLNNTRRLVLNYARTEQGEMLAELKAGLRTLTAEGERVGRTGEAEGLAIQARVQDYVSGAEALIGAMQARKAALADVVKHGAVLSNAGYAVAERSARAPDLAAAAFRADRALQSAMTAVALFRVGANPADADTAAVEAARYARELAALARLDGEGALQAALKLIQAKLPPFKVALDGVVAGSAEVDRAFLALKQSGDALVALGSEARVGAVRQQQHVMTRVSGEAGDLRLFVLGIGAAALAIGGVLAWRVGQGVARPLAAMTRAMQRLAAGDHGVSVPALRRRDELGEMARAVQVFQDALIAKQAADEQAALEADAKMRRAERLDRVTRSFEQNVSVLTQGLAGAATEMEATAQAMTATAEHTARESATAMGAAAQTSANVQTVAAASEEMSASIREIGQQVGQSARIAHQAAEEADRTDALVGRLAAAAERIDAIVGMISTIAGQTNLLALNATIEAARAGEAGRGFAVVASEVKALASQTTRATEEIASQIRAIQEATHQSVGAIRGIGRTIAEMATVSAAIAAAMEEQGAATEEIARNVQEAASGTRQVTGSIADVREAAGSTGAAATQVLGAAQDLARHSENLTREVSAFLAGVRAA</sequence>
<dbReference type="PROSITE" id="PS50111">
    <property type="entry name" value="CHEMOTAXIS_TRANSDUC_2"/>
    <property type="match status" value="1"/>
</dbReference>
<evidence type="ECO:0000256" key="1">
    <source>
        <dbReference type="ARBA" id="ARBA00004429"/>
    </source>
</evidence>
<evidence type="ECO:0000313" key="11">
    <source>
        <dbReference type="Proteomes" id="UP001055153"/>
    </source>
</evidence>
<name>A0ABQ4SG73_9HYPH</name>
<dbReference type="PRINTS" id="PR00260">
    <property type="entry name" value="CHEMTRNSDUCR"/>
</dbReference>
<evidence type="ECO:0000259" key="8">
    <source>
        <dbReference type="PROSITE" id="PS50192"/>
    </source>
</evidence>
<evidence type="ECO:0000313" key="10">
    <source>
        <dbReference type="EMBL" id="GJE00800.1"/>
    </source>
</evidence>
<dbReference type="PANTHER" id="PTHR32089">
    <property type="entry name" value="METHYL-ACCEPTING CHEMOTAXIS PROTEIN MCPB"/>
    <property type="match status" value="1"/>
</dbReference>